<evidence type="ECO:0000256" key="1">
    <source>
        <dbReference type="SAM" id="Phobius"/>
    </source>
</evidence>
<evidence type="ECO:0000313" key="3">
    <source>
        <dbReference type="EMBL" id="HIQ63250.1"/>
    </source>
</evidence>
<gene>
    <name evidence="3" type="ORF">IAA66_06640</name>
</gene>
<evidence type="ECO:0000313" key="4">
    <source>
        <dbReference type="Proteomes" id="UP000886819"/>
    </source>
</evidence>
<dbReference type="PROSITE" id="PS51257">
    <property type="entry name" value="PROKAR_LIPOPROTEIN"/>
    <property type="match status" value="1"/>
</dbReference>
<evidence type="ECO:0000256" key="2">
    <source>
        <dbReference type="SAM" id="SignalP"/>
    </source>
</evidence>
<keyword evidence="1" id="KW-1133">Transmembrane helix</keyword>
<feature type="transmembrane region" description="Helical" evidence="1">
    <location>
        <begin position="143"/>
        <end position="168"/>
    </location>
</feature>
<name>A0A9D0YWP7_9FIRM</name>
<protein>
    <submittedName>
        <fullName evidence="3">Uncharacterized protein</fullName>
    </submittedName>
</protein>
<dbReference type="EMBL" id="DVFI01000095">
    <property type="protein sequence ID" value="HIQ63250.1"/>
    <property type="molecule type" value="Genomic_DNA"/>
</dbReference>
<feature type="transmembrane region" description="Helical" evidence="1">
    <location>
        <begin position="189"/>
        <end position="214"/>
    </location>
</feature>
<organism evidence="3 4">
    <name type="scientific">Candidatus Avichristensenella intestinipullorum</name>
    <dbReference type="NCBI Taxonomy" id="2840693"/>
    <lineage>
        <taxon>Bacteria</taxon>
        <taxon>Bacillati</taxon>
        <taxon>Bacillota</taxon>
        <taxon>Clostridia</taxon>
        <taxon>Candidatus Avichristensenella</taxon>
    </lineage>
</organism>
<dbReference type="Proteomes" id="UP000886819">
    <property type="component" value="Unassembled WGS sequence"/>
</dbReference>
<keyword evidence="1" id="KW-0812">Transmembrane</keyword>
<feature type="chain" id="PRO_5038402746" evidence="2">
    <location>
        <begin position="25"/>
        <end position="277"/>
    </location>
</feature>
<feature type="signal peptide" evidence="2">
    <location>
        <begin position="1"/>
        <end position="24"/>
    </location>
</feature>
<accession>A0A9D0YWP7</accession>
<feature type="transmembrane region" description="Helical" evidence="1">
    <location>
        <begin position="255"/>
        <end position="276"/>
    </location>
</feature>
<sequence length="277" mass="30776">MRKRVLHVVLAALFACLLCRQASAGELPLTAPLAGEYIAVDRPDGGVEELASYLYSRSVLTVAPYTEYSRTRLLLYATSFTSPVIARKAYVNYFEELEQVAPYVFEDRQGNVISFVVDEAGEPVEMDFSGERYEPMTTGRTVWLVNITLAFLHGLCFYAPLTLVCIGVSWLRARRRMWRSFAVTRLHTALCLTLTLAALNTFHLLTLAANGVAIEGVQRLLLRANLPLMALLAALPVAMVCCWKRGELETRQKAGYGANILVAAAMLAVMTGWRLYT</sequence>
<keyword evidence="1" id="KW-0472">Membrane</keyword>
<reference evidence="3" key="1">
    <citation type="submission" date="2020-10" db="EMBL/GenBank/DDBJ databases">
        <authorList>
            <person name="Gilroy R."/>
        </authorList>
    </citation>
    <scope>NUCLEOTIDE SEQUENCE</scope>
    <source>
        <strain evidence="3">ChiHile30-977</strain>
    </source>
</reference>
<proteinExistence type="predicted"/>
<dbReference type="AlphaFoldDB" id="A0A9D0YWP7"/>
<keyword evidence="2" id="KW-0732">Signal</keyword>
<reference evidence="3" key="2">
    <citation type="journal article" date="2021" name="PeerJ">
        <title>Extensive microbial diversity within the chicken gut microbiome revealed by metagenomics and culture.</title>
        <authorList>
            <person name="Gilroy R."/>
            <person name="Ravi A."/>
            <person name="Getino M."/>
            <person name="Pursley I."/>
            <person name="Horton D.L."/>
            <person name="Alikhan N.F."/>
            <person name="Baker D."/>
            <person name="Gharbi K."/>
            <person name="Hall N."/>
            <person name="Watson M."/>
            <person name="Adriaenssens E.M."/>
            <person name="Foster-Nyarko E."/>
            <person name="Jarju S."/>
            <person name="Secka A."/>
            <person name="Antonio M."/>
            <person name="Oren A."/>
            <person name="Chaudhuri R.R."/>
            <person name="La Ragione R."/>
            <person name="Hildebrand F."/>
            <person name="Pallen M.J."/>
        </authorList>
    </citation>
    <scope>NUCLEOTIDE SEQUENCE</scope>
    <source>
        <strain evidence="3">ChiHile30-977</strain>
    </source>
</reference>
<feature type="transmembrane region" description="Helical" evidence="1">
    <location>
        <begin position="226"/>
        <end position="243"/>
    </location>
</feature>
<comment type="caution">
    <text evidence="3">The sequence shown here is derived from an EMBL/GenBank/DDBJ whole genome shotgun (WGS) entry which is preliminary data.</text>
</comment>